<proteinExistence type="predicted"/>
<reference evidence="3" key="1">
    <citation type="journal article" date="2019" name="Int. J. Syst. Evol. Microbiol.">
        <title>The Global Catalogue of Microorganisms (GCM) 10K type strain sequencing project: providing services to taxonomists for standard genome sequencing and annotation.</title>
        <authorList>
            <consortium name="The Broad Institute Genomics Platform"/>
            <consortium name="The Broad Institute Genome Sequencing Center for Infectious Disease"/>
            <person name="Wu L."/>
            <person name="Ma J."/>
        </authorList>
    </citation>
    <scope>NUCLEOTIDE SEQUENCE [LARGE SCALE GENOMIC DNA]</scope>
    <source>
        <strain evidence="3">DFY28</strain>
    </source>
</reference>
<dbReference type="RefSeq" id="WP_128222029.1">
    <property type="nucleotide sequence ID" value="NZ_CP034929.1"/>
</dbReference>
<keyword evidence="3" id="KW-1185">Reference proteome</keyword>
<evidence type="ECO:0000313" key="3">
    <source>
        <dbReference type="Proteomes" id="UP001596098"/>
    </source>
</evidence>
<protein>
    <submittedName>
        <fullName evidence="2">Uncharacterized protein</fullName>
    </submittedName>
</protein>
<gene>
    <name evidence="2" type="ORF">ACFPWU_14485</name>
</gene>
<accession>A0ABW1QZA6</accession>
<feature type="signal peptide" evidence="1">
    <location>
        <begin position="1"/>
        <end position="34"/>
    </location>
</feature>
<dbReference type="InterPro" id="IPR006311">
    <property type="entry name" value="TAT_signal"/>
</dbReference>
<comment type="caution">
    <text evidence="2">The sequence shown here is derived from an EMBL/GenBank/DDBJ whole genome shotgun (WGS) entry which is preliminary data.</text>
</comment>
<dbReference type="Proteomes" id="UP001596098">
    <property type="component" value="Unassembled WGS sequence"/>
</dbReference>
<evidence type="ECO:0000256" key="1">
    <source>
        <dbReference type="SAM" id="SignalP"/>
    </source>
</evidence>
<feature type="chain" id="PRO_5045063511" evidence="1">
    <location>
        <begin position="35"/>
        <end position="465"/>
    </location>
</feature>
<dbReference type="PROSITE" id="PS51318">
    <property type="entry name" value="TAT"/>
    <property type="match status" value="1"/>
</dbReference>
<evidence type="ECO:0000313" key="2">
    <source>
        <dbReference type="EMBL" id="MFC6154871.1"/>
    </source>
</evidence>
<organism evidence="2 3">
    <name type="scientific">Nocardioides yefusunii</name>
    <dbReference type="NCBI Taxonomy" id="2500546"/>
    <lineage>
        <taxon>Bacteria</taxon>
        <taxon>Bacillati</taxon>
        <taxon>Actinomycetota</taxon>
        <taxon>Actinomycetes</taxon>
        <taxon>Propionibacteriales</taxon>
        <taxon>Nocardioidaceae</taxon>
        <taxon>Nocardioides</taxon>
    </lineage>
</organism>
<name>A0ABW1QZA6_9ACTN</name>
<dbReference type="EMBL" id="JBHSQI010000009">
    <property type="protein sequence ID" value="MFC6154871.1"/>
    <property type="molecule type" value="Genomic_DNA"/>
</dbReference>
<sequence>MSPETSHPSRRTLVRTAAWTAPAVAFSTAAPAFASSADYMFPSVASSVPVMACSAPVLGGGAVHPAGGGVLWVAITTTLSLPEGYTFPDGTRTKSQTGAGSILIPGFTAPADPQPGVATVTASFSSYGETVQRSWNVSLVPTGGAAQERLLRYANGTRTSVTGPPTTSTPLGLGLFLDPAHQLWLGRNQVASSVRHALVTRTRQSTITNQTAWNTDYVSITTRDGVHTRHPLTGSTLGEGETLPFAPTARLLNDQVALDGDRLQTVSVGILREITDGVSAATVRAAHADLSDSNTGTVTIGLVRNGVAAVTTAARPNFHSVYRLDFTTPTTFSSIPGPAITPVGLDWFLSGTDLWRGNTKAFTGVTSAHVSSSGRLTLLAGTALRYYSGAQSGVPTAPVFTTTVSSDAVVLGDGVAHSPTGRLWYLDLGTFRAVNSVARAASGDLTHPMTNDVPTNVDYLVTGCA</sequence>
<keyword evidence="1" id="KW-0732">Signal</keyword>